<evidence type="ECO:0000313" key="2">
    <source>
        <dbReference type="Proteomes" id="UP000182444"/>
    </source>
</evidence>
<dbReference type="GeneID" id="94582741"/>
<sequence>MCTCHTQNTSIGLFHGICWVRGGLILVIAATNTKELDDHLAIFTQQQCNKRMNPQNRTLSSLTNRFLSASFSPIQHRVTLRPPHTLFYCSLNAFQAETTGEVNSRGPR</sequence>
<organism evidence="1 2">
    <name type="scientific">Yarrowia lipolytica</name>
    <name type="common">Candida lipolytica</name>
    <dbReference type="NCBI Taxonomy" id="4952"/>
    <lineage>
        <taxon>Eukaryota</taxon>
        <taxon>Fungi</taxon>
        <taxon>Dikarya</taxon>
        <taxon>Ascomycota</taxon>
        <taxon>Saccharomycotina</taxon>
        <taxon>Dipodascomycetes</taxon>
        <taxon>Dipodascales</taxon>
        <taxon>Dipodascales incertae sedis</taxon>
        <taxon>Yarrowia</taxon>
    </lineage>
</organism>
<proteinExistence type="predicted"/>
<gene>
    <name evidence="1" type="ORF">YALI1_B19326g</name>
</gene>
<protein>
    <submittedName>
        <fullName evidence="1">Uncharacterized protein</fullName>
    </submittedName>
</protein>
<dbReference type="VEuPathDB" id="FungiDB:YALI1_B19326g"/>
<dbReference type="AlphaFoldDB" id="A0A1D8N7U2"/>
<evidence type="ECO:0000313" key="1">
    <source>
        <dbReference type="EMBL" id="AOW01706.1"/>
    </source>
</evidence>
<accession>A0A1D8N7U2</accession>
<dbReference type="RefSeq" id="XP_068138194.1">
    <property type="nucleotide sequence ID" value="XM_068282093.1"/>
</dbReference>
<reference evidence="1 2" key="1">
    <citation type="journal article" date="2016" name="PLoS ONE">
        <title>Sequence Assembly of Yarrowia lipolytica Strain W29/CLIB89 Shows Transposable Element Diversity.</title>
        <authorList>
            <person name="Magnan C."/>
            <person name="Yu J."/>
            <person name="Chang I."/>
            <person name="Jahn E."/>
            <person name="Kanomata Y."/>
            <person name="Wu J."/>
            <person name="Zeller M."/>
            <person name="Oakes M."/>
            <person name="Baldi P."/>
            <person name="Sandmeyer S."/>
        </authorList>
    </citation>
    <scope>NUCLEOTIDE SEQUENCE [LARGE SCALE GENOMIC DNA]</scope>
    <source>
        <strain evidence="2">CLIB89(W29)</strain>
    </source>
</reference>
<dbReference type="EMBL" id="CP017554">
    <property type="protein sequence ID" value="AOW01706.1"/>
    <property type="molecule type" value="Genomic_DNA"/>
</dbReference>
<name>A0A1D8N7U2_YARLL</name>
<dbReference type="Proteomes" id="UP000182444">
    <property type="component" value="Chromosome 1B"/>
</dbReference>